<dbReference type="Gene3D" id="3.30.379.10">
    <property type="entry name" value="Chitobiase/beta-hexosaminidase domain 2-like"/>
    <property type="match status" value="1"/>
</dbReference>
<evidence type="ECO:0000259" key="2">
    <source>
        <dbReference type="Pfam" id="PF03648"/>
    </source>
</evidence>
<dbReference type="InterPro" id="IPR042301">
    <property type="entry name" value="GH115_sf"/>
</dbReference>
<dbReference type="Pfam" id="PF17829">
    <property type="entry name" value="GH115_C"/>
    <property type="match status" value="1"/>
</dbReference>
<accession>A0ABW8XUC2</accession>
<dbReference type="Gene3D" id="1.20.58.2150">
    <property type="match status" value="1"/>
</dbReference>
<dbReference type="InterPro" id="IPR041437">
    <property type="entry name" value="GH115_C"/>
</dbReference>
<name>A0ABW8XUC2_9FLAO</name>
<dbReference type="Pfam" id="PF15979">
    <property type="entry name" value="Glyco_hydro_115"/>
    <property type="match status" value="1"/>
</dbReference>
<dbReference type="EMBL" id="JBELQA010000005">
    <property type="protein sequence ID" value="MFL9831220.1"/>
    <property type="molecule type" value="Genomic_DNA"/>
</dbReference>
<evidence type="ECO:0000313" key="4">
    <source>
        <dbReference type="EMBL" id="MFL9831220.1"/>
    </source>
</evidence>
<dbReference type="RefSeq" id="WP_408081689.1">
    <property type="nucleotide sequence ID" value="NZ_JBELQA010000005.1"/>
</dbReference>
<proteinExistence type="predicted"/>
<evidence type="ECO:0000313" key="5">
    <source>
        <dbReference type="Proteomes" id="UP001629260"/>
    </source>
</evidence>
<feature type="domain" description="Gylcosyl hydrolase 115 C-terminal" evidence="3">
    <location>
        <begin position="663"/>
        <end position="814"/>
    </location>
</feature>
<dbReference type="Pfam" id="PF03648">
    <property type="entry name" value="Glyco_hydro_67N"/>
    <property type="match status" value="1"/>
</dbReference>
<keyword evidence="5" id="KW-1185">Reference proteome</keyword>
<keyword evidence="1 4" id="KW-0378">Hydrolase</keyword>
<organism evidence="4 5">
    <name type="scientific">Flavobacterium plantiphilum</name>
    <dbReference type="NCBI Taxonomy" id="3163297"/>
    <lineage>
        <taxon>Bacteria</taxon>
        <taxon>Pseudomonadati</taxon>
        <taxon>Bacteroidota</taxon>
        <taxon>Flavobacteriia</taxon>
        <taxon>Flavobacteriales</taxon>
        <taxon>Flavobacteriaceae</taxon>
        <taxon>Flavobacterium</taxon>
    </lineage>
</organism>
<protein>
    <submittedName>
        <fullName evidence="4">Glycosyl hydrolase 115 family protein</fullName>
    </submittedName>
</protein>
<dbReference type="GO" id="GO:0016787">
    <property type="term" value="F:hydrolase activity"/>
    <property type="evidence" value="ECO:0007669"/>
    <property type="project" value="UniProtKB-KW"/>
</dbReference>
<sequence length="821" mass="94915">MGNKIQNLFLLLFVCNTQLFWSQQNQNSFLIADKNEVKSIYIDPESDELILWAVNELATDIQEITGQKPQIISTQKPTSESGIYIGQIDETLFKNYKKSKKDLSGSWEKFSISNEKNSLYITGSDVRGTVYGIFEVAERLGVSPWKWWADVHNIKKEKLALELPKEGITESPSVQFRGIFLNDEDWGLQPWAAKTFEKETGDIGPKTYEKIFQLLLRLKANTIWPAMHPSTKAFFKIEGNKEMAQKYHILLGTSHAEPMMRNNVDEWKKETMGDFNYFTNSVTINQYWQDRLNEIKNSKAETIMTLGMRGAHDSQMEGAKNAEDAKNMVEKIITTQREMLAATFKKPITSIPQVMIPYKEVLEQYNKGMKIPEDVTLMWTDDNYGYIRRFSDEKEQKRVGGGGVYYHISYWGRPHDYLWLCSTQPGLIWEEMSKAYANGDQKMWIVNVGDIKPAEYDLEFFMDLAWDINSIKPDEIHQHLKNWAAREFNDKVAYEVSSVMSEYYRLAMLRKPEFMGWSQTEPTTQIKPSDFTTDEAIRRIALYDALMEKVNQLSVSIPEERKYAWFQLVVYPVKSAAYMNRKFLYWNLALETTDSVTKEKHLNSSKEAYSEIEALTLYYNTELSNGKWNNMMSMVPRNLPVYQPIDYANLPKVAENKASNPENEVIAIQANEFTTQKQAKNYNWKAIDGLGYSNVAVTLFPLKSEYFESEKPSVTYTFETDKTGEYEVEVRFIPTHANNSDHEATISFDANTSKTFKLNSYDRNAAWKANVLRNAAIFTLPVKIEKTGKHTITIEVNQTGIIIDQLAIYPKGQKKYEIPFE</sequence>
<dbReference type="InterPro" id="IPR031924">
    <property type="entry name" value="GH115"/>
</dbReference>
<dbReference type="Proteomes" id="UP001629260">
    <property type="component" value="Unassembled WGS sequence"/>
</dbReference>
<feature type="domain" description="Alpha glucuronidase N-terminal" evidence="2">
    <location>
        <begin position="34"/>
        <end position="135"/>
    </location>
</feature>
<dbReference type="InterPro" id="IPR005154">
    <property type="entry name" value="Glyco_hydro_67_aGlcAse_N"/>
</dbReference>
<evidence type="ECO:0000256" key="1">
    <source>
        <dbReference type="ARBA" id="ARBA00022801"/>
    </source>
</evidence>
<comment type="caution">
    <text evidence="4">The sequence shown here is derived from an EMBL/GenBank/DDBJ whole genome shotgun (WGS) entry which is preliminary data.</text>
</comment>
<dbReference type="Gene3D" id="2.60.120.1620">
    <property type="match status" value="1"/>
</dbReference>
<gene>
    <name evidence="4" type="ORF">ABS764_10215</name>
</gene>
<dbReference type="Gene3D" id="3.20.20.520">
    <property type="entry name" value="Glycosyl hydrolase family 115"/>
    <property type="match status" value="1"/>
</dbReference>
<dbReference type="PANTHER" id="PTHR37842">
    <property type="match status" value="1"/>
</dbReference>
<dbReference type="CDD" id="cd02795">
    <property type="entry name" value="CBM6-CBM35-CBM36_like"/>
    <property type="match status" value="1"/>
</dbReference>
<dbReference type="InterPro" id="IPR029018">
    <property type="entry name" value="Hex-like_dom2"/>
</dbReference>
<dbReference type="SUPFAM" id="SSF55545">
    <property type="entry name" value="beta-N-acetylhexosaminidase-like domain"/>
    <property type="match status" value="1"/>
</dbReference>
<dbReference type="PANTHER" id="PTHR37842:SF2">
    <property type="entry name" value="GYLCOSYL HYDROLASE 115 C-TERMINAL DOMAIN-CONTAINING PROTEIN"/>
    <property type="match status" value="1"/>
</dbReference>
<evidence type="ECO:0000259" key="3">
    <source>
        <dbReference type="Pfam" id="PF17829"/>
    </source>
</evidence>
<reference evidence="4 5" key="1">
    <citation type="submission" date="2024-06" db="EMBL/GenBank/DDBJ databases">
        <authorList>
            <person name="Kaempfer P."/>
            <person name="Viver T."/>
        </authorList>
    </citation>
    <scope>NUCLEOTIDE SEQUENCE [LARGE SCALE GENOMIC DNA]</scope>
    <source>
        <strain evidence="4 5">ST-87</strain>
    </source>
</reference>